<dbReference type="AlphaFoldDB" id="A0A8S2AJ20"/>
<feature type="domain" description="RCC1-like" evidence="3">
    <location>
        <begin position="148"/>
        <end position="482"/>
    </location>
</feature>
<feature type="repeat" description="RCC1" evidence="2">
    <location>
        <begin position="154"/>
        <end position="205"/>
    </location>
</feature>
<dbReference type="PANTHER" id="PTHR22870:SF395">
    <property type="entry name" value="UVB-RESISTANCE PROTEIN UVR8-RELATED"/>
    <property type="match status" value="1"/>
</dbReference>
<feature type="repeat" description="RCC1" evidence="2">
    <location>
        <begin position="49"/>
        <end position="100"/>
    </location>
</feature>
<gene>
    <name evidence="4" type="ORF">AARE701A_LOCUS14812</name>
</gene>
<feature type="repeat" description="RCC1" evidence="2">
    <location>
        <begin position="260"/>
        <end position="320"/>
    </location>
</feature>
<protein>
    <recommendedName>
        <fullName evidence="3">RCC1-like domain-containing protein</fullName>
    </recommendedName>
</protein>
<feature type="repeat" description="RCC1" evidence="2">
    <location>
        <begin position="371"/>
        <end position="423"/>
    </location>
</feature>
<dbReference type="PRINTS" id="PR00633">
    <property type="entry name" value="RCCNDNSATION"/>
</dbReference>
<feature type="repeat" description="RCC1" evidence="2">
    <location>
        <begin position="321"/>
        <end position="370"/>
    </location>
</feature>
<sequence>MLTRAIGRVRIPVSRIQGSNNSSGFLKDSKLGPIGVSCRRWLSIESGKRFAAMWGSGDYGRLGLGNLDSQWTPAVCSALSDHSIRAVACGGAHTLFLTGRRIVLTVELRNAENWHLNDFAEIESFAAMILMVLAANNLISAVSDCQLTHVTETRRVFATGLNDCGQLGVSDVKSHAMDPLEVSGLDKDILHISAGYYHSAAITVDGELYMWGKNSSGQLGLGKKAARVVRVPTKVQALHGITIQSVALGSEHSVAVTDGGEVLSWGGGGSGRLGHGHQSSLFGILRSNSEFTPRLIKELEGIKVKNVAAGLLHSACTDENGSAFMFGERSINKMGFGGVRNATTPSIISEVPYAEEVACGGYHTCVVTRGGELYTWGSNENGCLGTDSTYVSHSPVRVEGPFLESTVSQVSCGWKHTAAISDNKVFTWGWGGSHGTFSVDGHSSGGQLGHGSDVDYARPAMVDLGKNVGAVHISCGFNHTAAVLEHF</sequence>
<dbReference type="PANTHER" id="PTHR22870">
    <property type="entry name" value="REGULATOR OF CHROMOSOME CONDENSATION"/>
    <property type="match status" value="1"/>
</dbReference>
<dbReference type="InterPro" id="IPR051210">
    <property type="entry name" value="Ub_ligase/GEF_domain"/>
</dbReference>
<dbReference type="PROSITE" id="PS50012">
    <property type="entry name" value="RCC1_3"/>
    <property type="match status" value="7"/>
</dbReference>
<evidence type="ECO:0000256" key="2">
    <source>
        <dbReference type="PROSITE-ProRule" id="PRU00235"/>
    </source>
</evidence>
<dbReference type="Pfam" id="PF00415">
    <property type="entry name" value="RCC1"/>
    <property type="match status" value="1"/>
</dbReference>
<dbReference type="InterPro" id="IPR058923">
    <property type="entry name" value="RCC1-like_dom"/>
</dbReference>
<feature type="repeat" description="RCC1" evidence="2">
    <location>
        <begin position="423"/>
        <end position="486"/>
    </location>
</feature>
<keyword evidence="5" id="KW-1185">Reference proteome</keyword>
<feature type="repeat" description="RCC1" evidence="2">
    <location>
        <begin position="206"/>
        <end position="259"/>
    </location>
</feature>
<reference evidence="4" key="1">
    <citation type="submission" date="2021-01" db="EMBL/GenBank/DDBJ databases">
        <authorList>
            <person name="Bezrukov I."/>
        </authorList>
    </citation>
    <scope>NUCLEOTIDE SEQUENCE</scope>
</reference>
<accession>A0A8S2AJ20</accession>
<dbReference type="PROSITE" id="PS00626">
    <property type="entry name" value="RCC1_2"/>
    <property type="match status" value="1"/>
</dbReference>
<dbReference type="Gene3D" id="2.130.10.30">
    <property type="entry name" value="Regulator of chromosome condensation 1/beta-lactamase-inhibitor protein II"/>
    <property type="match status" value="4"/>
</dbReference>
<dbReference type="SUPFAM" id="SSF50985">
    <property type="entry name" value="RCC1/BLIP-II"/>
    <property type="match status" value="2"/>
</dbReference>
<proteinExistence type="predicted"/>
<keyword evidence="1" id="KW-0677">Repeat</keyword>
<dbReference type="InterPro" id="IPR009091">
    <property type="entry name" value="RCC1/BLIP-II"/>
</dbReference>
<name>A0A8S2AJ20_ARAAE</name>
<dbReference type="Pfam" id="PF25390">
    <property type="entry name" value="WD40_RLD"/>
    <property type="match status" value="1"/>
</dbReference>
<dbReference type="InterPro" id="IPR000408">
    <property type="entry name" value="Reg_chr_condens"/>
</dbReference>
<evidence type="ECO:0000313" key="5">
    <source>
        <dbReference type="Proteomes" id="UP000682877"/>
    </source>
</evidence>
<dbReference type="EMBL" id="LR999456">
    <property type="protein sequence ID" value="CAE6092050.1"/>
    <property type="molecule type" value="Genomic_DNA"/>
</dbReference>
<evidence type="ECO:0000259" key="3">
    <source>
        <dbReference type="Pfam" id="PF25390"/>
    </source>
</evidence>
<evidence type="ECO:0000256" key="1">
    <source>
        <dbReference type="ARBA" id="ARBA00022737"/>
    </source>
</evidence>
<dbReference type="Proteomes" id="UP000682877">
    <property type="component" value="Chromosome 6"/>
</dbReference>
<organism evidence="4 5">
    <name type="scientific">Arabidopsis arenosa</name>
    <name type="common">Sand rock-cress</name>
    <name type="synonym">Cardaminopsis arenosa</name>
    <dbReference type="NCBI Taxonomy" id="38785"/>
    <lineage>
        <taxon>Eukaryota</taxon>
        <taxon>Viridiplantae</taxon>
        <taxon>Streptophyta</taxon>
        <taxon>Embryophyta</taxon>
        <taxon>Tracheophyta</taxon>
        <taxon>Spermatophyta</taxon>
        <taxon>Magnoliopsida</taxon>
        <taxon>eudicotyledons</taxon>
        <taxon>Gunneridae</taxon>
        <taxon>Pentapetalae</taxon>
        <taxon>rosids</taxon>
        <taxon>malvids</taxon>
        <taxon>Brassicales</taxon>
        <taxon>Brassicaceae</taxon>
        <taxon>Camelineae</taxon>
        <taxon>Arabidopsis</taxon>
    </lineage>
</organism>
<evidence type="ECO:0000313" key="4">
    <source>
        <dbReference type="EMBL" id="CAE6092050.1"/>
    </source>
</evidence>